<gene>
    <name evidence="3" type="ORF">A7A78_01280</name>
</gene>
<proteinExistence type="predicted"/>
<keyword evidence="1" id="KW-0732">Signal</keyword>
<accession>A0A1A9LHK6</accession>
<evidence type="ECO:0000313" key="3">
    <source>
        <dbReference type="EMBL" id="OAD92567.1"/>
    </source>
</evidence>
<evidence type="ECO:0000313" key="4">
    <source>
        <dbReference type="Proteomes" id="UP000077552"/>
    </source>
</evidence>
<dbReference type="Pfam" id="PF18962">
    <property type="entry name" value="Por_Secre_tail"/>
    <property type="match status" value="1"/>
</dbReference>
<dbReference type="NCBIfam" id="TIGR04183">
    <property type="entry name" value="Por_Secre_tail"/>
    <property type="match status" value="1"/>
</dbReference>
<dbReference type="STRING" id="1385699.A7A78_01280"/>
<evidence type="ECO:0000259" key="2">
    <source>
        <dbReference type="Pfam" id="PF18962"/>
    </source>
</evidence>
<keyword evidence="4" id="KW-1185">Reference proteome</keyword>
<organism evidence="3 4">
    <name type="scientific">Aequorivita soesokkakensis</name>
    <dbReference type="NCBI Taxonomy" id="1385699"/>
    <lineage>
        <taxon>Bacteria</taxon>
        <taxon>Pseudomonadati</taxon>
        <taxon>Bacteroidota</taxon>
        <taxon>Flavobacteriia</taxon>
        <taxon>Flavobacteriales</taxon>
        <taxon>Flavobacteriaceae</taxon>
        <taxon>Aequorivita</taxon>
    </lineage>
</organism>
<dbReference type="InterPro" id="IPR026444">
    <property type="entry name" value="Secre_tail"/>
</dbReference>
<dbReference type="AlphaFoldDB" id="A0A1A9LHK6"/>
<feature type="domain" description="Secretion system C-terminal sorting" evidence="2">
    <location>
        <begin position="193"/>
        <end position="264"/>
    </location>
</feature>
<comment type="caution">
    <text evidence="3">The sequence shown here is derived from an EMBL/GenBank/DDBJ whole genome shotgun (WGS) entry which is preliminary data.</text>
</comment>
<reference evidence="3 4" key="1">
    <citation type="submission" date="2016-05" db="EMBL/GenBank/DDBJ databases">
        <title>Genome sequencing of Vitellibacter soesokkakensis RSSK-12.</title>
        <authorList>
            <person name="Thevarajoo S."/>
            <person name="Selvaratnam C."/>
            <person name="Goh K.M."/>
            <person name="Chan K.-G."/>
            <person name="Chong C.S."/>
        </authorList>
    </citation>
    <scope>NUCLEOTIDE SEQUENCE [LARGE SCALE GENOMIC DNA]</scope>
    <source>
        <strain evidence="3 4">RSSK-12</strain>
    </source>
</reference>
<dbReference type="EMBL" id="LXIE01000001">
    <property type="protein sequence ID" value="OAD92567.1"/>
    <property type="molecule type" value="Genomic_DNA"/>
</dbReference>
<dbReference type="Proteomes" id="UP000077552">
    <property type="component" value="Unassembled WGS sequence"/>
</dbReference>
<protein>
    <recommendedName>
        <fullName evidence="2">Secretion system C-terminal sorting domain-containing protein</fullName>
    </recommendedName>
</protein>
<name>A0A1A9LHK6_9FLAO</name>
<evidence type="ECO:0000256" key="1">
    <source>
        <dbReference type="ARBA" id="ARBA00022729"/>
    </source>
</evidence>
<sequence length="266" mass="30314">MLEEGNVWNVEYHSIDGDIIAHPVEIIGEIEINGKIYKEVNFEYSGGVCNWREENGIIYGLNTSNEEVIQYNFNLELGDIFEFGYESCGYSTQCGDAGIEFQVTSVETQFIAGENRKVIELKDDVNFPNYIKYWIEGIGSLNGVDPHEEFIDVGTTLLVCFTKDNITTFFNGATTCDRVILGTNDFDYKNVILYPNPVTTTSKLYLTENARIDKIIIYDVSGRILKNETIVNNDYSINNAEFKSGIYLYQLFSKEKMVKTDKFLVN</sequence>